<evidence type="ECO:0000256" key="1">
    <source>
        <dbReference type="ARBA" id="ARBA00004370"/>
    </source>
</evidence>
<feature type="transmembrane region" description="Helical" evidence="6">
    <location>
        <begin position="126"/>
        <end position="148"/>
    </location>
</feature>
<feature type="transmembrane region" description="Helical" evidence="6">
    <location>
        <begin position="80"/>
        <end position="105"/>
    </location>
</feature>
<dbReference type="Proteomes" id="UP000242188">
    <property type="component" value="Unassembled WGS sequence"/>
</dbReference>
<proteinExistence type="inferred from homology"/>
<keyword evidence="3 6" id="KW-0812">Transmembrane</keyword>
<keyword evidence="5 6" id="KW-0472">Membrane</keyword>
<evidence type="ECO:0000256" key="3">
    <source>
        <dbReference type="ARBA" id="ARBA00022692"/>
    </source>
</evidence>
<comment type="subcellular location">
    <subcellularLocation>
        <location evidence="1">Membrane</location>
    </subcellularLocation>
</comment>
<dbReference type="InterPro" id="IPR051423">
    <property type="entry name" value="CD225/Dispanin"/>
</dbReference>
<accession>A0A210QP69</accession>
<organism evidence="7 8">
    <name type="scientific">Mizuhopecten yessoensis</name>
    <name type="common">Japanese scallop</name>
    <name type="synonym">Patinopecten yessoensis</name>
    <dbReference type="NCBI Taxonomy" id="6573"/>
    <lineage>
        <taxon>Eukaryota</taxon>
        <taxon>Metazoa</taxon>
        <taxon>Spiralia</taxon>
        <taxon>Lophotrochozoa</taxon>
        <taxon>Mollusca</taxon>
        <taxon>Bivalvia</taxon>
        <taxon>Autobranchia</taxon>
        <taxon>Pteriomorphia</taxon>
        <taxon>Pectinida</taxon>
        <taxon>Pectinoidea</taxon>
        <taxon>Pectinidae</taxon>
        <taxon>Mizuhopecten</taxon>
    </lineage>
</organism>
<protein>
    <submittedName>
        <fullName evidence="7">Uncharacterized protein</fullName>
    </submittedName>
</protein>
<dbReference type="Pfam" id="PF04505">
    <property type="entry name" value="CD225"/>
    <property type="match status" value="1"/>
</dbReference>
<keyword evidence="4 6" id="KW-1133">Transmembrane helix</keyword>
<keyword evidence="8" id="KW-1185">Reference proteome</keyword>
<evidence type="ECO:0000313" key="7">
    <source>
        <dbReference type="EMBL" id="OWF50505.1"/>
    </source>
</evidence>
<dbReference type="PANTHER" id="PTHR14948:SF25">
    <property type="entry name" value="DUF4190 DOMAIN-CONTAINING PROTEIN"/>
    <property type="match status" value="1"/>
</dbReference>
<reference evidence="7 8" key="1">
    <citation type="journal article" date="2017" name="Nat. Ecol. Evol.">
        <title>Scallop genome provides insights into evolution of bilaterian karyotype and development.</title>
        <authorList>
            <person name="Wang S."/>
            <person name="Zhang J."/>
            <person name="Jiao W."/>
            <person name="Li J."/>
            <person name="Xun X."/>
            <person name="Sun Y."/>
            <person name="Guo X."/>
            <person name="Huan P."/>
            <person name="Dong B."/>
            <person name="Zhang L."/>
            <person name="Hu X."/>
            <person name="Sun X."/>
            <person name="Wang J."/>
            <person name="Zhao C."/>
            <person name="Wang Y."/>
            <person name="Wang D."/>
            <person name="Huang X."/>
            <person name="Wang R."/>
            <person name="Lv J."/>
            <person name="Li Y."/>
            <person name="Zhang Z."/>
            <person name="Liu B."/>
            <person name="Lu W."/>
            <person name="Hui Y."/>
            <person name="Liang J."/>
            <person name="Zhou Z."/>
            <person name="Hou R."/>
            <person name="Li X."/>
            <person name="Liu Y."/>
            <person name="Li H."/>
            <person name="Ning X."/>
            <person name="Lin Y."/>
            <person name="Zhao L."/>
            <person name="Xing Q."/>
            <person name="Dou J."/>
            <person name="Li Y."/>
            <person name="Mao J."/>
            <person name="Guo H."/>
            <person name="Dou H."/>
            <person name="Li T."/>
            <person name="Mu C."/>
            <person name="Jiang W."/>
            <person name="Fu Q."/>
            <person name="Fu X."/>
            <person name="Miao Y."/>
            <person name="Liu J."/>
            <person name="Yu Q."/>
            <person name="Li R."/>
            <person name="Liao H."/>
            <person name="Li X."/>
            <person name="Kong Y."/>
            <person name="Jiang Z."/>
            <person name="Chourrout D."/>
            <person name="Li R."/>
            <person name="Bao Z."/>
        </authorList>
    </citation>
    <scope>NUCLEOTIDE SEQUENCE [LARGE SCALE GENOMIC DNA]</scope>
    <source>
        <strain evidence="7 8">PY_sf001</strain>
    </source>
</reference>
<dbReference type="AlphaFoldDB" id="A0A210QP69"/>
<name>A0A210QP69_MIZYE</name>
<comment type="similarity">
    <text evidence="2">Belongs to the CD225/Dispanin family.</text>
</comment>
<evidence type="ECO:0000313" key="8">
    <source>
        <dbReference type="Proteomes" id="UP000242188"/>
    </source>
</evidence>
<gene>
    <name evidence="7" type="ORF">KP79_PYT24580</name>
</gene>
<dbReference type="GO" id="GO:0016020">
    <property type="term" value="C:membrane"/>
    <property type="evidence" value="ECO:0007669"/>
    <property type="project" value="UniProtKB-SubCell"/>
</dbReference>
<evidence type="ECO:0000256" key="5">
    <source>
        <dbReference type="ARBA" id="ARBA00023136"/>
    </source>
</evidence>
<sequence length="181" mass="20122">MELQERESDLLTLNEQHDISPKSYNVTKSDCSRHKGVLQPLTSPVCPSKHQDEPHICHISNSPKSTRMNGKVFSSQPPTFLGLALIVALCNFPFGCTAVVCALLSKKKYQEGDIKGAKGKGQAAKWLSIIGFVTFLVLVLFVLIYKFVILPNVIDTINWGNLDGEVQYTHGNETYGYEDIH</sequence>
<comment type="caution">
    <text evidence="7">The sequence shown here is derived from an EMBL/GenBank/DDBJ whole genome shotgun (WGS) entry which is preliminary data.</text>
</comment>
<evidence type="ECO:0000256" key="4">
    <source>
        <dbReference type="ARBA" id="ARBA00022989"/>
    </source>
</evidence>
<evidence type="ECO:0000256" key="6">
    <source>
        <dbReference type="SAM" id="Phobius"/>
    </source>
</evidence>
<dbReference type="EMBL" id="NEDP02002580">
    <property type="protein sequence ID" value="OWF50505.1"/>
    <property type="molecule type" value="Genomic_DNA"/>
</dbReference>
<dbReference type="InterPro" id="IPR007593">
    <property type="entry name" value="CD225/Dispanin_fam"/>
</dbReference>
<evidence type="ECO:0000256" key="2">
    <source>
        <dbReference type="ARBA" id="ARBA00006843"/>
    </source>
</evidence>
<dbReference type="PANTHER" id="PTHR14948">
    <property type="entry name" value="NG5"/>
    <property type="match status" value="1"/>
</dbReference>